<dbReference type="Proteomes" id="UP000299102">
    <property type="component" value="Unassembled WGS sequence"/>
</dbReference>
<name>A0A4C1VIG9_EUMVA</name>
<dbReference type="EMBL" id="BGZK01000349">
    <property type="protein sequence ID" value="GBP38453.1"/>
    <property type="molecule type" value="Genomic_DNA"/>
</dbReference>
<evidence type="ECO:0000256" key="1">
    <source>
        <dbReference type="SAM" id="MobiDB-lite"/>
    </source>
</evidence>
<evidence type="ECO:0000313" key="2">
    <source>
        <dbReference type="EMBL" id="GBP38453.1"/>
    </source>
</evidence>
<feature type="compositionally biased region" description="Basic residues" evidence="1">
    <location>
        <begin position="78"/>
        <end position="92"/>
    </location>
</feature>
<evidence type="ECO:0000313" key="3">
    <source>
        <dbReference type="Proteomes" id="UP000299102"/>
    </source>
</evidence>
<dbReference type="AlphaFoldDB" id="A0A4C1VIG9"/>
<feature type="region of interest" description="Disordered" evidence="1">
    <location>
        <begin position="67"/>
        <end position="109"/>
    </location>
</feature>
<accession>A0A4C1VIG9</accession>
<comment type="caution">
    <text evidence="2">The sequence shown here is derived from an EMBL/GenBank/DDBJ whole genome shotgun (WGS) entry which is preliminary data.</text>
</comment>
<organism evidence="2 3">
    <name type="scientific">Eumeta variegata</name>
    <name type="common">Bagworm moth</name>
    <name type="synonym">Eumeta japonica</name>
    <dbReference type="NCBI Taxonomy" id="151549"/>
    <lineage>
        <taxon>Eukaryota</taxon>
        <taxon>Metazoa</taxon>
        <taxon>Ecdysozoa</taxon>
        <taxon>Arthropoda</taxon>
        <taxon>Hexapoda</taxon>
        <taxon>Insecta</taxon>
        <taxon>Pterygota</taxon>
        <taxon>Neoptera</taxon>
        <taxon>Endopterygota</taxon>
        <taxon>Lepidoptera</taxon>
        <taxon>Glossata</taxon>
        <taxon>Ditrysia</taxon>
        <taxon>Tineoidea</taxon>
        <taxon>Psychidae</taxon>
        <taxon>Oiketicinae</taxon>
        <taxon>Eumeta</taxon>
    </lineage>
</organism>
<sequence>MNGTIGIGIESWSKIRNESEGGFRRMFDGMFCSLSVRTGGAAGKSYFRNDRKLVYDEPALCMPHLKRNRSRIDENKSYRRRHRRIRVTRRRRGPDESPRRDSIAPRPARIAPIGAVMSVQIVAEIERKKLPSPKRQILSATLNAPRKNINKT</sequence>
<keyword evidence="3" id="KW-1185">Reference proteome</keyword>
<protein>
    <submittedName>
        <fullName evidence="2">Uncharacterized protein</fullName>
    </submittedName>
</protein>
<gene>
    <name evidence="2" type="ORF">EVAR_23659_1</name>
</gene>
<feature type="compositionally biased region" description="Basic and acidic residues" evidence="1">
    <location>
        <begin position="93"/>
        <end position="103"/>
    </location>
</feature>
<reference evidence="2 3" key="1">
    <citation type="journal article" date="2019" name="Commun. Biol.">
        <title>The bagworm genome reveals a unique fibroin gene that provides high tensile strength.</title>
        <authorList>
            <person name="Kono N."/>
            <person name="Nakamura H."/>
            <person name="Ohtoshi R."/>
            <person name="Tomita M."/>
            <person name="Numata K."/>
            <person name="Arakawa K."/>
        </authorList>
    </citation>
    <scope>NUCLEOTIDE SEQUENCE [LARGE SCALE GENOMIC DNA]</scope>
</reference>
<proteinExistence type="predicted"/>